<evidence type="ECO:0000256" key="23">
    <source>
        <dbReference type="ARBA" id="ARBA00051821"/>
    </source>
</evidence>
<evidence type="ECO:0000256" key="9">
    <source>
        <dbReference type="ARBA" id="ARBA00022723"/>
    </source>
</evidence>
<keyword evidence="9" id="KW-0479">Metal-binding</keyword>
<keyword evidence="10" id="KW-0256">Endoplasmic reticulum</keyword>
<keyword evidence="6" id="KW-0813">Transport</keyword>
<feature type="transmembrane region" description="Helical" evidence="25">
    <location>
        <begin position="146"/>
        <end position="165"/>
    </location>
</feature>
<dbReference type="GO" id="GO:0005506">
    <property type="term" value="F:iron ion binding"/>
    <property type="evidence" value="ECO:0007669"/>
    <property type="project" value="InterPro"/>
</dbReference>
<evidence type="ECO:0000256" key="3">
    <source>
        <dbReference type="ARBA" id="ARBA00004524"/>
    </source>
</evidence>
<protein>
    <recommendedName>
        <fullName evidence="24">Cytochrome P450 2W1</fullName>
    </recommendedName>
</protein>
<evidence type="ECO:0000256" key="1">
    <source>
        <dbReference type="ARBA" id="ARBA00001971"/>
    </source>
</evidence>
<dbReference type="GO" id="GO:0006082">
    <property type="term" value="P:organic acid metabolic process"/>
    <property type="evidence" value="ECO:0007669"/>
    <property type="project" value="TreeGrafter"/>
</dbReference>
<comment type="catalytic activity">
    <reaction evidence="22">
        <text>1-(9Z-octadecenoyl)-sn-glycero-3-phosphocholine + reduced [NADPH--hemoprotein reductase] + O2 = 1-[(9S,10R)-epoxy-octadecanoyl]-sn-glycero-3-phosphocholine + oxidized [NADPH--hemoprotein reductase] + H2O + H(+)</text>
        <dbReference type="Rhea" id="RHEA:50324"/>
        <dbReference type="Rhea" id="RHEA-COMP:11964"/>
        <dbReference type="Rhea" id="RHEA-COMP:11965"/>
        <dbReference type="ChEBI" id="CHEBI:15377"/>
        <dbReference type="ChEBI" id="CHEBI:15378"/>
        <dbReference type="ChEBI" id="CHEBI:15379"/>
        <dbReference type="ChEBI" id="CHEBI:28610"/>
        <dbReference type="ChEBI" id="CHEBI:57618"/>
        <dbReference type="ChEBI" id="CHEBI:58210"/>
        <dbReference type="ChEBI" id="CHEBI:132278"/>
    </reaction>
    <physiologicalReaction direction="left-to-right" evidence="22">
        <dbReference type="Rhea" id="RHEA:50325"/>
    </physiologicalReaction>
</comment>
<dbReference type="SUPFAM" id="SSF111352">
    <property type="entry name" value="Ammonium transporter"/>
    <property type="match status" value="1"/>
</dbReference>
<dbReference type="PRINTS" id="PR00342">
    <property type="entry name" value="RHESUSRHD"/>
</dbReference>
<comment type="similarity">
    <text evidence="5">Belongs to the ammonium transporter (TC 2.A.49) family. Rh subfamily.</text>
</comment>
<dbReference type="InterPro" id="IPR029020">
    <property type="entry name" value="Ammonium/urea_transptr"/>
</dbReference>
<feature type="transmembrane region" description="Helical" evidence="25">
    <location>
        <begin position="272"/>
        <end position="291"/>
    </location>
</feature>
<dbReference type="PANTHER" id="PTHR24300">
    <property type="entry name" value="CYTOCHROME P450 508A4-RELATED"/>
    <property type="match status" value="1"/>
</dbReference>
<dbReference type="InParanoid" id="L5JN82"/>
<evidence type="ECO:0000256" key="8">
    <source>
        <dbReference type="ARBA" id="ARBA00022692"/>
    </source>
</evidence>
<feature type="transmembrane region" description="Helical" evidence="25">
    <location>
        <begin position="172"/>
        <end position="195"/>
    </location>
</feature>
<comment type="subcellular location">
    <subcellularLocation>
        <location evidence="2">Membrane</location>
        <topology evidence="2">Multi-pass membrane protein</topology>
    </subcellularLocation>
    <subcellularLocation>
        <location evidence="3">Microsome membrane</location>
    </subcellularLocation>
</comment>
<evidence type="ECO:0000256" key="13">
    <source>
        <dbReference type="ARBA" id="ARBA00023002"/>
    </source>
</evidence>
<dbReference type="PANTHER" id="PTHR24300:SF302">
    <property type="entry name" value="CYTOCHROME P450"/>
    <property type="match status" value="1"/>
</dbReference>
<comment type="cofactor">
    <cofactor evidence="1">
        <name>heme</name>
        <dbReference type="ChEBI" id="CHEBI:30413"/>
    </cofactor>
</comment>
<evidence type="ECO:0000256" key="2">
    <source>
        <dbReference type="ARBA" id="ARBA00004141"/>
    </source>
</evidence>
<dbReference type="InterPro" id="IPR036396">
    <property type="entry name" value="Cyt_P450_sf"/>
</dbReference>
<evidence type="ECO:0000256" key="11">
    <source>
        <dbReference type="ARBA" id="ARBA00022848"/>
    </source>
</evidence>
<comment type="catalytic activity">
    <reaction evidence="23">
        <text>1-(9Z-octadecenoyl)-sn-glycero-3-phosphocholine + reduced [NADPH--hemoprotein reductase] + O2 = 1-[11-hydroxy-(9Z)-octadecenoyl]-sn-glycero-3-phosphocholine + oxidized [NADPH--hemoprotein reductase] + H2O + H(+)</text>
        <dbReference type="Rhea" id="RHEA:50332"/>
        <dbReference type="Rhea" id="RHEA-COMP:11964"/>
        <dbReference type="Rhea" id="RHEA-COMP:11965"/>
        <dbReference type="ChEBI" id="CHEBI:15377"/>
        <dbReference type="ChEBI" id="CHEBI:15378"/>
        <dbReference type="ChEBI" id="CHEBI:15379"/>
        <dbReference type="ChEBI" id="CHEBI:28610"/>
        <dbReference type="ChEBI" id="CHEBI:57618"/>
        <dbReference type="ChEBI" id="CHEBI:58210"/>
        <dbReference type="ChEBI" id="CHEBI:132286"/>
    </reaction>
    <physiologicalReaction direction="left-to-right" evidence="23">
        <dbReference type="Rhea" id="RHEA:50333"/>
    </physiologicalReaction>
</comment>
<reference evidence="27" key="1">
    <citation type="journal article" date="2013" name="Science">
        <title>Comparative analysis of bat genomes provides insight into the evolution of flight and immunity.</title>
        <authorList>
            <person name="Zhang G."/>
            <person name="Cowled C."/>
            <person name="Shi Z."/>
            <person name="Huang Z."/>
            <person name="Bishop-Lilly K.A."/>
            <person name="Fang X."/>
            <person name="Wynne J.W."/>
            <person name="Xiong Z."/>
            <person name="Baker M.L."/>
            <person name="Zhao W."/>
            <person name="Tachedjian M."/>
            <person name="Zhu Y."/>
            <person name="Zhou P."/>
            <person name="Jiang X."/>
            <person name="Ng J."/>
            <person name="Yang L."/>
            <person name="Wu L."/>
            <person name="Xiao J."/>
            <person name="Feng Y."/>
            <person name="Chen Y."/>
            <person name="Sun X."/>
            <person name="Zhang Y."/>
            <person name="Marsh G.A."/>
            <person name="Crameri G."/>
            <person name="Broder C.C."/>
            <person name="Frey K.G."/>
            <person name="Wang L.F."/>
            <person name="Wang J."/>
        </authorList>
    </citation>
    <scope>NUCLEOTIDE SEQUENCE [LARGE SCALE GENOMIC DNA]</scope>
</reference>
<evidence type="ECO:0000256" key="18">
    <source>
        <dbReference type="ARBA" id="ARBA00023180"/>
    </source>
</evidence>
<comment type="catalytic activity">
    <reaction evidence="19">
        <text>all-trans-retinoate + reduced [NADPH--hemoprotein reductase] + O2 = all-trans-4-hydroxyretinoate + oxidized [NADPH--hemoprotein reductase] + H2O + H(+)</text>
        <dbReference type="Rhea" id="RHEA:51984"/>
        <dbReference type="Rhea" id="RHEA-COMP:11964"/>
        <dbReference type="Rhea" id="RHEA-COMP:11965"/>
        <dbReference type="ChEBI" id="CHEBI:15377"/>
        <dbReference type="ChEBI" id="CHEBI:15378"/>
        <dbReference type="ChEBI" id="CHEBI:15379"/>
        <dbReference type="ChEBI" id="CHEBI:35291"/>
        <dbReference type="ChEBI" id="CHEBI:57618"/>
        <dbReference type="ChEBI" id="CHEBI:58210"/>
        <dbReference type="ChEBI" id="CHEBI:134178"/>
    </reaction>
    <physiologicalReaction direction="left-to-right" evidence="19">
        <dbReference type="Rhea" id="RHEA:51985"/>
    </physiologicalReaction>
</comment>
<dbReference type="InterPro" id="IPR050182">
    <property type="entry name" value="Cytochrome_P450_fam2"/>
</dbReference>
<keyword evidence="15" id="KW-0503">Monooxygenase</keyword>
<feature type="transmembrane region" description="Helical" evidence="25">
    <location>
        <begin position="357"/>
        <end position="376"/>
    </location>
</feature>
<keyword evidence="7" id="KW-0349">Heme</keyword>
<dbReference type="InterPro" id="IPR001128">
    <property type="entry name" value="Cyt_P450"/>
</dbReference>
<dbReference type="Gene3D" id="1.10.3430.10">
    <property type="entry name" value="Ammonium transporter AmtB like domains"/>
    <property type="match status" value="1"/>
</dbReference>
<accession>L5JN82</accession>
<dbReference type="STRING" id="9402.L5JN82"/>
<organism evidence="26 27">
    <name type="scientific">Pteropus alecto</name>
    <name type="common">Black flying fox</name>
    <dbReference type="NCBI Taxonomy" id="9402"/>
    <lineage>
        <taxon>Eukaryota</taxon>
        <taxon>Metazoa</taxon>
        <taxon>Chordata</taxon>
        <taxon>Craniata</taxon>
        <taxon>Vertebrata</taxon>
        <taxon>Euteleostomi</taxon>
        <taxon>Mammalia</taxon>
        <taxon>Eutheria</taxon>
        <taxon>Laurasiatheria</taxon>
        <taxon>Chiroptera</taxon>
        <taxon>Yinpterochiroptera</taxon>
        <taxon>Pteropodoidea</taxon>
        <taxon>Pteropodidae</taxon>
        <taxon>Pteropodinae</taxon>
        <taxon>Pteropus</taxon>
    </lineage>
</organism>
<dbReference type="Proteomes" id="UP000010552">
    <property type="component" value="Unassembled WGS sequence"/>
</dbReference>
<evidence type="ECO:0000256" key="5">
    <source>
        <dbReference type="ARBA" id="ARBA00011036"/>
    </source>
</evidence>
<keyword evidence="8 25" id="KW-0812">Transmembrane</keyword>
<evidence type="ECO:0000256" key="12">
    <source>
        <dbReference type="ARBA" id="ARBA00022989"/>
    </source>
</evidence>
<dbReference type="PROSITE" id="PS00086">
    <property type="entry name" value="CYTOCHROME_P450"/>
    <property type="match status" value="1"/>
</dbReference>
<dbReference type="GO" id="GO:0020037">
    <property type="term" value="F:heme binding"/>
    <property type="evidence" value="ECO:0007669"/>
    <property type="project" value="InterPro"/>
</dbReference>
<evidence type="ECO:0000256" key="16">
    <source>
        <dbReference type="ARBA" id="ARBA00023136"/>
    </source>
</evidence>
<dbReference type="GO" id="GO:0046222">
    <property type="term" value="P:aflatoxin metabolic process"/>
    <property type="evidence" value="ECO:0007669"/>
    <property type="project" value="UniProtKB-ARBA"/>
</dbReference>
<evidence type="ECO:0000256" key="4">
    <source>
        <dbReference type="ARBA" id="ARBA00010617"/>
    </source>
</evidence>
<dbReference type="GO" id="GO:0016712">
    <property type="term" value="F:oxidoreductase activity, acting on paired donors, with incorporation or reduction of molecular oxygen, reduced flavin or flavoprotein as one donor, and incorporation of one atom of oxygen"/>
    <property type="evidence" value="ECO:0007669"/>
    <property type="project" value="TreeGrafter"/>
</dbReference>
<dbReference type="GO" id="GO:0006805">
    <property type="term" value="P:xenobiotic metabolic process"/>
    <property type="evidence" value="ECO:0007669"/>
    <property type="project" value="TreeGrafter"/>
</dbReference>
<dbReference type="InterPro" id="IPR017972">
    <property type="entry name" value="Cyt_P450_CS"/>
</dbReference>
<feature type="transmembrane region" description="Helical" evidence="25">
    <location>
        <begin position="397"/>
        <end position="415"/>
    </location>
</feature>
<dbReference type="GO" id="GO:0008519">
    <property type="term" value="F:ammonium channel activity"/>
    <property type="evidence" value="ECO:0007669"/>
    <property type="project" value="InterPro"/>
</dbReference>
<gene>
    <name evidence="26" type="ORF">PAL_GLEAN10025337</name>
</gene>
<comment type="catalytic activity">
    <reaction evidence="20">
        <text>1-(9Z-octadecenoyl)-sn-glycero-3-phosphocholine + reduced [NADPH--hemoprotein reductase] + O2 = 1-[8-hydroxy-(9Z)-octadecenoyl]-sn-glycero-3-phosphocholine + oxidized [NADPH--hemoprotein reductase] + H2O + H(+)</text>
        <dbReference type="Rhea" id="RHEA:50328"/>
        <dbReference type="Rhea" id="RHEA-COMP:11964"/>
        <dbReference type="Rhea" id="RHEA-COMP:11965"/>
        <dbReference type="ChEBI" id="CHEBI:15377"/>
        <dbReference type="ChEBI" id="CHEBI:15378"/>
        <dbReference type="ChEBI" id="CHEBI:15379"/>
        <dbReference type="ChEBI" id="CHEBI:28610"/>
        <dbReference type="ChEBI" id="CHEBI:57618"/>
        <dbReference type="ChEBI" id="CHEBI:58210"/>
        <dbReference type="ChEBI" id="CHEBI:132285"/>
    </reaction>
    <physiologicalReaction direction="left-to-right" evidence="20">
        <dbReference type="Rhea" id="RHEA:50329"/>
    </physiologicalReaction>
</comment>
<feature type="transmembrane region" description="Helical" evidence="25">
    <location>
        <begin position="114"/>
        <end position="134"/>
    </location>
</feature>
<keyword evidence="16 25" id="KW-0472">Membrane</keyword>
<dbReference type="AlphaFoldDB" id="L5JN82"/>
<feature type="transmembrane region" description="Helical" evidence="25">
    <location>
        <begin position="303"/>
        <end position="323"/>
    </location>
</feature>
<comment type="catalytic activity">
    <reaction evidence="21">
        <text>1-(9Z-octadecenoyl)-sn-glycero-3-phosphocholine + reduced [NADPH--hemoprotein reductase] + O2 = 1-[(9R,10S)-epoxy-octadecanoyl]-sn-glycero-3-phosphocholine + oxidized [NADPH--hemoprotein reductase] + H2O + H(+)</text>
        <dbReference type="Rhea" id="RHEA:50320"/>
        <dbReference type="Rhea" id="RHEA-COMP:11964"/>
        <dbReference type="Rhea" id="RHEA-COMP:11965"/>
        <dbReference type="ChEBI" id="CHEBI:15377"/>
        <dbReference type="ChEBI" id="CHEBI:15378"/>
        <dbReference type="ChEBI" id="CHEBI:15379"/>
        <dbReference type="ChEBI" id="CHEBI:28610"/>
        <dbReference type="ChEBI" id="CHEBI:57618"/>
        <dbReference type="ChEBI" id="CHEBI:58210"/>
        <dbReference type="ChEBI" id="CHEBI:132280"/>
    </reaction>
    <physiologicalReaction direction="left-to-right" evidence="21">
        <dbReference type="Rhea" id="RHEA:50321"/>
    </physiologicalReaction>
</comment>
<evidence type="ECO:0000256" key="24">
    <source>
        <dbReference type="ARBA" id="ARBA00067466"/>
    </source>
</evidence>
<dbReference type="FunFam" id="1.10.630.10:FF:000010">
    <property type="entry name" value="cytochrome P450 2W1 isoform X2"/>
    <property type="match status" value="1"/>
</dbReference>
<evidence type="ECO:0000256" key="10">
    <source>
        <dbReference type="ARBA" id="ARBA00022824"/>
    </source>
</evidence>
<dbReference type="Pfam" id="PF00067">
    <property type="entry name" value="p450"/>
    <property type="match status" value="1"/>
</dbReference>
<feature type="transmembrane region" description="Helical" evidence="25">
    <location>
        <begin position="234"/>
        <end position="252"/>
    </location>
</feature>
<dbReference type="GO" id="GO:0005737">
    <property type="term" value="C:cytoplasm"/>
    <property type="evidence" value="ECO:0007669"/>
    <property type="project" value="TreeGrafter"/>
</dbReference>
<dbReference type="EMBL" id="KB031158">
    <property type="protein sequence ID" value="ELK00221.1"/>
    <property type="molecule type" value="Genomic_DNA"/>
</dbReference>
<comment type="similarity">
    <text evidence="4">Belongs to the cytochrome P450 family.</text>
</comment>
<evidence type="ECO:0000256" key="19">
    <source>
        <dbReference type="ARBA" id="ARBA00048965"/>
    </source>
</evidence>
<dbReference type="GO" id="GO:0005886">
    <property type="term" value="C:plasma membrane"/>
    <property type="evidence" value="ECO:0007669"/>
    <property type="project" value="InterPro"/>
</dbReference>
<evidence type="ECO:0000256" key="17">
    <source>
        <dbReference type="ARBA" id="ARBA00023177"/>
    </source>
</evidence>
<sequence length="901" mass="100178">MATVHSPAAQLAFAEALPAWLQRSQQFPSKVSWRPSWPALLAGLPGPTELACTPCGLLLAFALQPAHYCDNEHQTLDWRLGRKEAYTKSEFEIEGEIMPEAVGKEDESEITGSIVFQDVHVMIFVGFGFLMTFLKKYGFSSVGINLFVAALGLQWGTLIWGILHYHGQKIPIGIISMINADFSTATVLISFGAVLGKISPIQMLIMTIIEITVFVGNEYLVVEKFMASDIGASMTIHAFGAYFGLAVAGILYRPGLRRGHDNEESEYHSDLFAMIGTLFLWIFWPSFNSAVADAGDKQYRAIVNTYFSLAACVLTAYAFSSLVEHRGKLSMVHIQNATLAGGVSVGTCADMDISLCVSMIIGSTAGMVSVLGFKFLTPLFATKLRIQDTCGVHNLHGLPGVIGGLAGIAAVAMGVSDKSTWAMQAAALGSSIGTAVVGGIFTGLILKLPIWGQPLDQNCYDDSVYWELSQKYGSIYTIQMGPKKVVVLSGYETVKDALVNYGDQFGERPQVPIFERFFEGKGIVFSHGEIWKTMRRFSLTTLRNFGMGKRKIEDTIIEECQHLIQNFESYRGKPFEIKTIMNTSVANIIVSVLLGKRFNYQSTQFLRLLTLIGENVKIVGSPTITLFNMFPGLGFFLKSHKTVFRNRDELFSFIRMTFLDRRHKFDKDDPRSFIDAFLVRQQEEKGTSTDYFSDENLVALVSNLFTAGTETTASTLRWGILLMMRYPEVQKKVYDEITKVVGSAQPRIAHRTQMPYTDAVIHEVQRFANILPISLPHATTTNIIFKNYYIPKGTEVITLLTSVLQDPTHWEKPDTFHPEHFLSSTGKFIKKEAFMPFSVGPRMCAGEALAKMELFLFFTSLMQKFIFQPPPGVSHLDLDLTPDFGFISQPVPHKICALLRG</sequence>
<keyword evidence="11" id="KW-0492">Microsome</keyword>
<keyword evidence="18" id="KW-0325">Glycoprotein</keyword>
<evidence type="ECO:0000256" key="14">
    <source>
        <dbReference type="ARBA" id="ARBA00023004"/>
    </source>
</evidence>
<evidence type="ECO:0000313" key="26">
    <source>
        <dbReference type="EMBL" id="ELK00221.1"/>
    </source>
</evidence>
<dbReference type="InterPro" id="IPR002229">
    <property type="entry name" value="RhesusRHD"/>
</dbReference>
<evidence type="ECO:0000256" key="6">
    <source>
        <dbReference type="ARBA" id="ARBA00022448"/>
    </source>
</evidence>
<feature type="transmembrane region" description="Helical" evidence="25">
    <location>
        <begin position="201"/>
        <end position="222"/>
    </location>
</feature>
<evidence type="ECO:0000256" key="25">
    <source>
        <dbReference type="SAM" id="Phobius"/>
    </source>
</evidence>
<keyword evidence="14" id="KW-0408">Iron</keyword>
<evidence type="ECO:0000256" key="7">
    <source>
        <dbReference type="ARBA" id="ARBA00022617"/>
    </source>
</evidence>
<dbReference type="eggNOG" id="KOG0156">
    <property type="taxonomic scope" value="Eukaryota"/>
</dbReference>
<dbReference type="FunFam" id="1.10.3430.10:FF:000001">
    <property type="entry name" value="Ammonium transporter Rh type C"/>
    <property type="match status" value="1"/>
</dbReference>
<evidence type="ECO:0000313" key="27">
    <source>
        <dbReference type="Proteomes" id="UP000010552"/>
    </source>
</evidence>
<name>L5JN82_PTEAL</name>
<feature type="transmembrane region" description="Helical" evidence="25">
    <location>
        <begin position="421"/>
        <end position="446"/>
    </location>
</feature>
<evidence type="ECO:0000256" key="22">
    <source>
        <dbReference type="ARBA" id="ARBA00051568"/>
    </source>
</evidence>
<proteinExistence type="inferred from homology"/>
<keyword evidence="12 25" id="KW-1133">Transmembrane helix</keyword>
<evidence type="ECO:0000256" key="21">
    <source>
        <dbReference type="ARBA" id="ARBA00051055"/>
    </source>
</evidence>
<keyword evidence="27" id="KW-1185">Reference proteome</keyword>
<dbReference type="SUPFAM" id="SSF48264">
    <property type="entry name" value="Cytochrome P450"/>
    <property type="match status" value="1"/>
</dbReference>
<keyword evidence="17" id="KW-0924">Ammonia transport</keyword>
<evidence type="ECO:0000256" key="20">
    <source>
        <dbReference type="ARBA" id="ARBA00050172"/>
    </source>
</evidence>
<dbReference type="Gene3D" id="1.10.630.10">
    <property type="entry name" value="Cytochrome P450"/>
    <property type="match status" value="1"/>
</dbReference>
<keyword evidence="13" id="KW-0560">Oxidoreductase</keyword>
<evidence type="ECO:0000256" key="15">
    <source>
        <dbReference type="ARBA" id="ARBA00023033"/>
    </source>
</evidence>